<accession>A0ABR1QL24</accession>
<dbReference type="GeneID" id="92073192"/>
<reference evidence="1 2" key="1">
    <citation type="submission" date="2023-01" db="EMBL/GenBank/DDBJ databases">
        <title>Analysis of 21 Apiospora genomes using comparative genomics revels a genus with tremendous synthesis potential of carbohydrate active enzymes and secondary metabolites.</title>
        <authorList>
            <person name="Sorensen T."/>
        </authorList>
    </citation>
    <scope>NUCLEOTIDE SEQUENCE [LARGE SCALE GENOMIC DNA]</scope>
    <source>
        <strain evidence="1 2">CBS 24483</strain>
    </source>
</reference>
<evidence type="ECO:0000313" key="2">
    <source>
        <dbReference type="Proteomes" id="UP001391051"/>
    </source>
</evidence>
<name>A0ABR1QL24_9PEZI</name>
<comment type="caution">
    <text evidence="1">The sequence shown here is derived from an EMBL/GenBank/DDBJ whole genome shotgun (WGS) entry which is preliminary data.</text>
</comment>
<dbReference type="Proteomes" id="UP001391051">
    <property type="component" value="Unassembled WGS sequence"/>
</dbReference>
<proteinExistence type="predicted"/>
<organism evidence="1 2">
    <name type="scientific">Apiospora aurea</name>
    <dbReference type="NCBI Taxonomy" id="335848"/>
    <lineage>
        <taxon>Eukaryota</taxon>
        <taxon>Fungi</taxon>
        <taxon>Dikarya</taxon>
        <taxon>Ascomycota</taxon>
        <taxon>Pezizomycotina</taxon>
        <taxon>Sordariomycetes</taxon>
        <taxon>Xylariomycetidae</taxon>
        <taxon>Amphisphaeriales</taxon>
        <taxon>Apiosporaceae</taxon>
        <taxon>Apiospora</taxon>
    </lineage>
</organism>
<dbReference type="EMBL" id="JAQQWE010000003">
    <property type="protein sequence ID" value="KAK7959054.1"/>
    <property type="molecule type" value="Genomic_DNA"/>
</dbReference>
<evidence type="ECO:0000313" key="1">
    <source>
        <dbReference type="EMBL" id="KAK7959054.1"/>
    </source>
</evidence>
<gene>
    <name evidence="1" type="ORF">PG986_003908</name>
</gene>
<dbReference type="RefSeq" id="XP_066702757.1">
    <property type="nucleotide sequence ID" value="XM_066840130.1"/>
</dbReference>
<keyword evidence="2" id="KW-1185">Reference proteome</keyword>
<protein>
    <submittedName>
        <fullName evidence="1">Uncharacterized protein</fullName>
    </submittedName>
</protein>
<sequence>MPRASTKALARLCQNAARERPKMDGPLHVTARKLGALFQSAWPKDPSLTQAYGLRSSEIAKLPEVNPRGTARHGLFADHVGADGTTIWAAATSGDEAITVHLLACMLARIWSRDEAVSIWSELVDAGKILLEEQIAMSESEYSLSDLTASRISIGRAQLDAWDSSAR</sequence>